<name>A0ABR6Y362_9FLAO</name>
<keyword evidence="1" id="KW-0812">Transmembrane</keyword>
<feature type="transmembrane region" description="Helical" evidence="1">
    <location>
        <begin position="151"/>
        <end position="169"/>
    </location>
</feature>
<gene>
    <name evidence="2" type="ORF">H6H04_12160</name>
</gene>
<evidence type="ECO:0000313" key="2">
    <source>
        <dbReference type="EMBL" id="MBC3847140.1"/>
    </source>
</evidence>
<dbReference type="RefSeq" id="WP_186846260.1">
    <property type="nucleotide sequence ID" value="NZ_JACOME010000003.1"/>
</dbReference>
<evidence type="ECO:0000256" key="1">
    <source>
        <dbReference type="SAM" id="Phobius"/>
    </source>
</evidence>
<dbReference type="Pfam" id="PF13858">
    <property type="entry name" value="DUF4199"/>
    <property type="match status" value="1"/>
</dbReference>
<dbReference type="InterPro" id="IPR025250">
    <property type="entry name" value="DUF4199"/>
</dbReference>
<accession>A0ABR6Y362</accession>
<organism evidence="2 3">
    <name type="scientific">Winogradskyella echinorum</name>
    <dbReference type="NCBI Taxonomy" id="538189"/>
    <lineage>
        <taxon>Bacteria</taxon>
        <taxon>Pseudomonadati</taxon>
        <taxon>Bacteroidota</taxon>
        <taxon>Flavobacteriia</taxon>
        <taxon>Flavobacteriales</taxon>
        <taxon>Flavobacteriaceae</taxon>
        <taxon>Winogradskyella</taxon>
    </lineage>
</organism>
<feature type="transmembrane region" description="Helical" evidence="1">
    <location>
        <begin position="36"/>
        <end position="55"/>
    </location>
</feature>
<feature type="transmembrane region" description="Helical" evidence="1">
    <location>
        <begin position="12"/>
        <end position="30"/>
    </location>
</feature>
<sequence length="177" mass="19234">MEKSLKSVSINYGLYLGLILSAFTIIAYAVNIELLVNFWIMILLLPLLAIVFGIISSAKSKSILGGFMSFKQAFSSYFITVAIGIIISTLVTIILFSFIDPDAAAMLQEIGMEKARALMERFGAPESEIEKAMAQAAEQDAMGISTQLLNIAKGLIFYAVIGLIVALIMKKKDPNEA</sequence>
<dbReference type="EMBL" id="JACOME010000003">
    <property type="protein sequence ID" value="MBC3847140.1"/>
    <property type="molecule type" value="Genomic_DNA"/>
</dbReference>
<keyword evidence="3" id="KW-1185">Reference proteome</keyword>
<comment type="caution">
    <text evidence="2">The sequence shown here is derived from an EMBL/GenBank/DDBJ whole genome shotgun (WGS) entry which is preliminary data.</text>
</comment>
<reference evidence="2 3" key="1">
    <citation type="submission" date="2020-08" db="EMBL/GenBank/DDBJ databases">
        <title>Winogradskyella ouciana sp. nov., isolated from the hadal seawater of the Mariana Trench.</title>
        <authorList>
            <person name="He X."/>
        </authorList>
    </citation>
    <scope>NUCLEOTIDE SEQUENCE [LARGE SCALE GENOMIC DNA]</scope>
    <source>
        <strain evidence="2 3">KCTC 22026</strain>
    </source>
</reference>
<keyword evidence="1" id="KW-0472">Membrane</keyword>
<evidence type="ECO:0000313" key="3">
    <source>
        <dbReference type="Proteomes" id="UP000607435"/>
    </source>
</evidence>
<feature type="transmembrane region" description="Helical" evidence="1">
    <location>
        <begin position="76"/>
        <end position="99"/>
    </location>
</feature>
<protein>
    <submittedName>
        <fullName evidence="2">DUF4199 domain-containing protein</fullName>
    </submittedName>
</protein>
<keyword evidence="1" id="KW-1133">Transmembrane helix</keyword>
<dbReference type="Proteomes" id="UP000607435">
    <property type="component" value="Unassembled WGS sequence"/>
</dbReference>
<proteinExistence type="predicted"/>